<keyword evidence="2" id="KW-1185">Reference proteome</keyword>
<organism evidence="1 2">
    <name type="scientific">Agrobacterium genomosp. 13 str. CFBP 6927</name>
    <dbReference type="NCBI Taxonomy" id="1183428"/>
    <lineage>
        <taxon>Bacteria</taxon>
        <taxon>Pseudomonadati</taxon>
        <taxon>Pseudomonadota</taxon>
        <taxon>Alphaproteobacteria</taxon>
        <taxon>Hyphomicrobiales</taxon>
        <taxon>Rhizobiaceae</taxon>
        <taxon>Rhizobium/Agrobacterium group</taxon>
        <taxon>Agrobacterium</taxon>
        <taxon>Agrobacterium tumefaciens complex</taxon>
    </lineage>
</organism>
<dbReference type="Proteomes" id="UP000191812">
    <property type="component" value="Unassembled WGS sequence"/>
</dbReference>
<gene>
    <name evidence="1" type="ORF">AGR13a_Lc30085</name>
</gene>
<dbReference type="EMBL" id="FBWH01000042">
    <property type="protein sequence ID" value="CUX58146.1"/>
    <property type="molecule type" value="Genomic_DNA"/>
</dbReference>
<sequence>MFILKPIRFGNRTTWIRNLTPFLLEFILSRMGRFVNNVMAYGYFSNTL</sequence>
<comment type="caution">
    <text evidence="1">The sequence shown here is derived from an EMBL/GenBank/DDBJ whole genome shotgun (WGS) entry which is preliminary data.</text>
</comment>
<protein>
    <submittedName>
        <fullName evidence="1">Uncharacterized protein</fullName>
    </submittedName>
</protein>
<name>A0ABP2BMS9_9HYPH</name>
<accession>A0ABP2BMS9</accession>
<evidence type="ECO:0000313" key="2">
    <source>
        <dbReference type="Proteomes" id="UP000191812"/>
    </source>
</evidence>
<reference evidence="1 2" key="1">
    <citation type="submission" date="2016-01" db="EMBL/GenBank/DDBJ databases">
        <authorList>
            <person name="Regsiter A."/>
            <person name="william w."/>
        </authorList>
    </citation>
    <scope>NUCLEOTIDE SEQUENCE [LARGE SCALE GENOMIC DNA]</scope>
    <source>
        <strain evidence="1 2">CFBP 6927</strain>
    </source>
</reference>
<proteinExistence type="predicted"/>
<evidence type="ECO:0000313" key="1">
    <source>
        <dbReference type="EMBL" id="CUX58146.1"/>
    </source>
</evidence>